<dbReference type="PANTHER" id="PTHR23151">
    <property type="entry name" value="DIHYDROLIPOAMIDE ACETYL/SUCCINYL-TRANSFERASE-RELATED"/>
    <property type="match status" value="1"/>
</dbReference>
<keyword evidence="7" id="KW-1185">Reference proteome</keyword>
<feature type="domain" description="Lipoyl-binding" evidence="4">
    <location>
        <begin position="34"/>
        <end position="110"/>
    </location>
</feature>
<reference evidence="6 7" key="1">
    <citation type="submission" date="2020-11" db="EMBL/GenBank/DDBJ databases">
        <title>Kefir isolates.</title>
        <authorList>
            <person name="Marcisauskas S."/>
            <person name="Kim Y."/>
            <person name="Blasche S."/>
        </authorList>
    </citation>
    <scope>NUCLEOTIDE SEQUENCE [LARGE SCALE GENOMIC DNA]</scope>
    <source>
        <strain evidence="6 7">OG2</strain>
    </source>
</reference>
<proteinExistence type="inferred from homology"/>
<evidence type="ECO:0000259" key="5">
    <source>
        <dbReference type="PROSITE" id="PS51826"/>
    </source>
</evidence>
<evidence type="ECO:0000313" key="6">
    <source>
        <dbReference type="EMBL" id="KAG0669889.1"/>
    </source>
</evidence>
<organism evidence="6 7">
    <name type="scientific">Maudiozyma exigua</name>
    <name type="common">Yeast</name>
    <name type="synonym">Kazachstania exigua</name>
    <dbReference type="NCBI Taxonomy" id="34358"/>
    <lineage>
        <taxon>Eukaryota</taxon>
        <taxon>Fungi</taxon>
        <taxon>Dikarya</taxon>
        <taxon>Ascomycota</taxon>
        <taxon>Saccharomycotina</taxon>
        <taxon>Saccharomycetes</taxon>
        <taxon>Saccharomycetales</taxon>
        <taxon>Saccharomycetaceae</taxon>
        <taxon>Maudiozyma</taxon>
    </lineage>
</organism>
<evidence type="ECO:0000256" key="2">
    <source>
        <dbReference type="ARBA" id="ARBA00022823"/>
    </source>
</evidence>
<name>A0A9P6WC07_MAUEX</name>
<dbReference type="InterPro" id="IPR036625">
    <property type="entry name" value="E3-bd_dom_sf"/>
</dbReference>
<dbReference type="PROSITE" id="PS51826">
    <property type="entry name" value="PSBD"/>
    <property type="match status" value="1"/>
</dbReference>
<dbReference type="FunFam" id="2.40.50.100:FF:000010">
    <property type="entry name" value="Acetyltransferase component of pyruvate dehydrogenase complex"/>
    <property type="match status" value="1"/>
</dbReference>
<dbReference type="OrthoDB" id="202158at2759"/>
<dbReference type="GO" id="GO:0004742">
    <property type="term" value="F:dihydrolipoyllysine-residue acetyltransferase activity"/>
    <property type="evidence" value="ECO:0007669"/>
    <property type="project" value="TreeGrafter"/>
</dbReference>
<dbReference type="Pfam" id="PF00364">
    <property type="entry name" value="Biotin_lipoyl"/>
    <property type="match status" value="1"/>
</dbReference>
<dbReference type="PROSITE" id="PS50968">
    <property type="entry name" value="BIOTINYL_LIPOYL"/>
    <property type="match status" value="1"/>
</dbReference>
<evidence type="ECO:0000313" key="7">
    <source>
        <dbReference type="Proteomes" id="UP000750334"/>
    </source>
</evidence>
<dbReference type="GO" id="GO:0045254">
    <property type="term" value="C:pyruvate dehydrogenase complex"/>
    <property type="evidence" value="ECO:0007669"/>
    <property type="project" value="InterPro"/>
</dbReference>
<comment type="subunit">
    <text evidence="3">Eukaryotic pyruvate dehydrogenase (PDH) complexes are organized as a core consisting of the oligomeric dihydrolipoamide acetyl-transferase (E2), around which are arranged multiple copies of pyruvate dehydrogenase (E1), dihydrolipoamide dehydrogenase (E3) and protein X (E3BP) bound by non-covalent bonds.</text>
</comment>
<feature type="domain" description="Peripheral subunit-binding (PSBD)" evidence="5">
    <location>
        <begin position="171"/>
        <end position="212"/>
    </location>
</feature>
<dbReference type="SUPFAM" id="SSF47005">
    <property type="entry name" value="Peripheral subunit-binding domain of 2-oxo acid dehydrogenase complex"/>
    <property type="match status" value="1"/>
</dbReference>
<dbReference type="Gene3D" id="4.10.320.10">
    <property type="entry name" value="E3-binding domain"/>
    <property type="match status" value="1"/>
</dbReference>
<dbReference type="SUPFAM" id="SSF51230">
    <property type="entry name" value="Single hybrid motif"/>
    <property type="match status" value="1"/>
</dbReference>
<dbReference type="InterPro" id="IPR011053">
    <property type="entry name" value="Single_hybrid_motif"/>
</dbReference>
<protein>
    <submittedName>
        <fullName evidence="6">Pyridoxine biosynthesis protein</fullName>
    </submittedName>
</protein>
<gene>
    <name evidence="6" type="primary">PDX1</name>
    <name evidence="6" type="ORF">C6P45_003171</name>
</gene>
<dbReference type="CDD" id="cd06849">
    <property type="entry name" value="lipoyl_domain"/>
    <property type="match status" value="1"/>
</dbReference>
<dbReference type="EMBL" id="PUHR01000031">
    <property type="protein sequence ID" value="KAG0669889.1"/>
    <property type="molecule type" value="Genomic_DNA"/>
</dbReference>
<dbReference type="AlphaFoldDB" id="A0A9P6WC07"/>
<accession>A0A9P6WC07</accession>
<dbReference type="InterPro" id="IPR004167">
    <property type="entry name" value="PSBD"/>
</dbReference>
<sequence>MFRAATTKVISRQGVLCRLVANAGLHSSKTSLAIKPYAMPAMSPTMEIGGIVDWKVAAGQEYSAGDDLLEIETDKAQIDVEALDDGKLVKILKGNGTKDIAVGTNIAYIADVDDDISNIDLNALEAESTGSPSRTKKEGTEEKVTEVKKVEANTKSLQVPSGKYVANREQTLLPSVSILLAENGISKEKAISEIPATGLNGTLLKGDVLSYLGTIPTNSSVDIEQYIDKFRHIDLTGIEKTVLKAQPQETSTVAPEAKETAPLVPKKVEDTLLEHNISMDIPNSISYDTLYSSTKSFLQEAYQYAHLGDPTQMQSEHYDPIFEDLVATDPRSSRFQYTFTLKSSDEYQGTKPYKSDDLFDILLSSKRDVVPKSTEPKFNNYILSVDVEVNGKYTDCREKADLFLDYVNDLQDVQM</sequence>
<comment type="similarity">
    <text evidence="1">Belongs to the 2-oxoacid dehydrogenase family.</text>
</comment>
<dbReference type="Proteomes" id="UP000750334">
    <property type="component" value="Unassembled WGS sequence"/>
</dbReference>
<evidence type="ECO:0000256" key="1">
    <source>
        <dbReference type="ARBA" id="ARBA00007317"/>
    </source>
</evidence>
<dbReference type="GO" id="GO:0006086">
    <property type="term" value="P:pyruvate decarboxylation to acetyl-CoA"/>
    <property type="evidence" value="ECO:0007669"/>
    <property type="project" value="InterPro"/>
</dbReference>
<evidence type="ECO:0000259" key="4">
    <source>
        <dbReference type="PROSITE" id="PS50968"/>
    </source>
</evidence>
<dbReference type="InterPro" id="IPR000089">
    <property type="entry name" value="Biotin_lipoyl"/>
</dbReference>
<comment type="caution">
    <text evidence="6">The sequence shown here is derived from an EMBL/GenBank/DDBJ whole genome shotgun (WGS) entry which is preliminary data.</text>
</comment>
<keyword evidence="2" id="KW-0450">Lipoyl</keyword>
<dbReference type="Gene3D" id="2.40.50.100">
    <property type="match status" value="1"/>
</dbReference>
<evidence type="ECO:0000256" key="3">
    <source>
        <dbReference type="ARBA" id="ARBA00065810"/>
    </source>
</evidence>
<dbReference type="InterPro" id="IPR045257">
    <property type="entry name" value="E2/Pdx1"/>
</dbReference>
<dbReference type="PANTHER" id="PTHR23151:SF82">
    <property type="entry name" value="PYRUVATE DEHYDROGENASE COMPLEX PROTEIN X COMPONENT, MITOCHONDRIAL"/>
    <property type="match status" value="1"/>
</dbReference>